<evidence type="ECO:0000313" key="2">
    <source>
        <dbReference type="EMBL" id="MBK1839152.1"/>
    </source>
</evidence>
<dbReference type="Proteomes" id="UP000652760">
    <property type="component" value="Unassembled WGS sequence"/>
</dbReference>
<comment type="caution">
    <text evidence="2">The sequence shown here is derived from an EMBL/GenBank/DDBJ whole genome shotgun (WGS) entry which is preliminary data.</text>
</comment>
<gene>
    <name evidence="2" type="ORF">JHL17_17210</name>
</gene>
<keyword evidence="3" id="KW-1185">Reference proteome</keyword>
<dbReference type="RefSeq" id="WP_200194846.1">
    <property type="nucleotide sequence ID" value="NZ_JAENHM010000051.1"/>
</dbReference>
<dbReference type="InterPro" id="IPR018720">
    <property type="entry name" value="DUF2249"/>
</dbReference>
<dbReference type="EMBL" id="JAENHM010000051">
    <property type="protein sequence ID" value="MBK1839152.1"/>
    <property type="molecule type" value="Genomic_DNA"/>
</dbReference>
<protein>
    <submittedName>
        <fullName evidence="2">DUF2249 domain-containing protein</fullName>
    </submittedName>
</protein>
<feature type="domain" description="DUF2249" evidence="1">
    <location>
        <begin position="20"/>
        <end position="89"/>
    </location>
</feature>
<accession>A0ABS1F6W4</accession>
<evidence type="ECO:0000313" key="3">
    <source>
        <dbReference type="Proteomes" id="UP000652760"/>
    </source>
</evidence>
<name>A0ABS1F6W4_9PROT</name>
<evidence type="ECO:0000259" key="1">
    <source>
        <dbReference type="Pfam" id="PF10006"/>
    </source>
</evidence>
<organism evidence="2 3">
    <name type="scientific">Azospirillum endophyticum</name>
    <dbReference type="NCBI Taxonomy" id="2800326"/>
    <lineage>
        <taxon>Bacteria</taxon>
        <taxon>Pseudomonadati</taxon>
        <taxon>Pseudomonadota</taxon>
        <taxon>Alphaproteobacteria</taxon>
        <taxon>Rhodospirillales</taxon>
        <taxon>Azospirillaceae</taxon>
        <taxon>Azospirillum</taxon>
    </lineage>
</organism>
<proteinExistence type="predicted"/>
<sequence>MPTTTAPRISQAQTSQAEPVLDLRAIPPYQRHQLIFQSVQDLTPGDGFSLVNDHDPRPLHHQLLSLFGAGFSWEYLQQGPEVWQVRIARPEGASATSLRVRIDRNGDVTVAAADARLGPDGSGASVCEVTDVPPGTPEADVLTLLQGVIPPAGVVSIAYERLLARRNGSCCGGMCG</sequence>
<dbReference type="Pfam" id="PF10006">
    <property type="entry name" value="DUF2249"/>
    <property type="match status" value="1"/>
</dbReference>
<reference evidence="3" key="1">
    <citation type="submission" date="2021-01" db="EMBL/GenBank/DDBJ databases">
        <title>Genome public.</title>
        <authorList>
            <person name="Liu C."/>
            <person name="Sun Q."/>
        </authorList>
    </citation>
    <scope>NUCLEOTIDE SEQUENCE [LARGE SCALE GENOMIC DNA]</scope>
    <source>
        <strain evidence="3">YIM B02556</strain>
    </source>
</reference>